<feature type="domain" description="RING-type" evidence="4">
    <location>
        <begin position="263"/>
        <end position="293"/>
    </location>
</feature>
<evidence type="ECO:0000256" key="1">
    <source>
        <dbReference type="ARBA" id="ARBA00022771"/>
    </source>
</evidence>
<organism evidence="5 6">
    <name type="scientific">Heterodera trifolii</name>
    <dbReference type="NCBI Taxonomy" id="157864"/>
    <lineage>
        <taxon>Eukaryota</taxon>
        <taxon>Metazoa</taxon>
        <taxon>Ecdysozoa</taxon>
        <taxon>Nematoda</taxon>
        <taxon>Chromadorea</taxon>
        <taxon>Rhabditida</taxon>
        <taxon>Tylenchina</taxon>
        <taxon>Tylenchomorpha</taxon>
        <taxon>Tylenchoidea</taxon>
        <taxon>Heteroderidae</taxon>
        <taxon>Heteroderinae</taxon>
        <taxon>Heterodera</taxon>
    </lineage>
</organism>
<dbReference type="EMBL" id="JBICBT010000903">
    <property type="protein sequence ID" value="KAL3094153.1"/>
    <property type="molecule type" value="Genomic_DNA"/>
</dbReference>
<gene>
    <name evidence="5" type="ORF">niasHT_028242</name>
</gene>
<keyword evidence="1 3" id="KW-0479">Metal-binding</keyword>
<dbReference type="SUPFAM" id="SSF57850">
    <property type="entry name" value="RING/U-box"/>
    <property type="match status" value="1"/>
</dbReference>
<evidence type="ECO:0000313" key="6">
    <source>
        <dbReference type="Proteomes" id="UP001620626"/>
    </source>
</evidence>
<keyword evidence="1 3" id="KW-0863">Zinc-finger</keyword>
<dbReference type="InterPro" id="IPR013083">
    <property type="entry name" value="Znf_RING/FYVE/PHD"/>
</dbReference>
<name>A0ABD2JUB4_9BILA</name>
<proteinExistence type="predicted"/>
<dbReference type="InterPro" id="IPR001841">
    <property type="entry name" value="Znf_RING"/>
</dbReference>
<comment type="caution">
    <text evidence="5">The sequence shown here is derived from an EMBL/GenBank/DDBJ whole genome shotgun (WGS) entry which is preliminary data.</text>
</comment>
<keyword evidence="2" id="KW-0862">Zinc</keyword>
<dbReference type="Pfam" id="PF17123">
    <property type="entry name" value="zf-RING_11"/>
    <property type="match status" value="1"/>
</dbReference>
<accession>A0ABD2JUB4</accession>
<dbReference type="Gene3D" id="3.30.40.10">
    <property type="entry name" value="Zinc/RING finger domain, C3HC4 (zinc finger)"/>
    <property type="match status" value="1"/>
</dbReference>
<dbReference type="GO" id="GO:0008270">
    <property type="term" value="F:zinc ion binding"/>
    <property type="evidence" value="ECO:0007669"/>
    <property type="project" value="UniProtKB-KW"/>
</dbReference>
<dbReference type="Proteomes" id="UP001620626">
    <property type="component" value="Unassembled WGS sequence"/>
</dbReference>
<reference evidence="5 6" key="1">
    <citation type="submission" date="2024-10" db="EMBL/GenBank/DDBJ databases">
        <authorList>
            <person name="Kim D."/>
        </authorList>
    </citation>
    <scope>NUCLEOTIDE SEQUENCE [LARGE SCALE GENOMIC DNA]</scope>
    <source>
        <strain evidence="5">BH-2024</strain>
    </source>
</reference>
<evidence type="ECO:0000259" key="4">
    <source>
        <dbReference type="PROSITE" id="PS50089"/>
    </source>
</evidence>
<dbReference type="PROSITE" id="PS50089">
    <property type="entry name" value="ZF_RING_2"/>
    <property type="match status" value="1"/>
</dbReference>
<evidence type="ECO:0000313" key="5">
    <source>
        <dbReference type="EMBL" id="KAL3094153.1"/>
    </source>
</evidence>
<sequence length="293" mass="34198">MDNMPKYCDKVKEHSDKIPTKIAGGRDFTLFEKFGKRILGKEHQDKWKFIEEIIKKHCLLLEAVFYPQNSEEHNCSDENEFNFLKNVWSEINQNDPALSQLLEALFATVISAKKALEYDDANKLSARLNELKQSLAYAVFFMAKRGQNPLESTREKKEKEPKEILIRLIDIYNEWQLDFDKVINNCRKSGKKGKENGQKGKEKYGQKERRFLQFVARLFEMKWDGNAFSAGGQQEDDNDAMIAAYRTMPQTLFMGNYQQGNECAICLGQIYQETIVRPLPCKHIFHNDCIENW</sequence>
<dbReference type="AlphaFoldDB" id="A0ABD2JUB4"/>
<evidence type="ECO:0000256" key="2">
    <source>
        <dbReference type="ARBA" id="ARBA00022833"/>
    </source>
</evidence>
<evidence type="ECO:0000256" key="3">
    <source>
        <dbReference type="PROSITE-ProRule" id="PRU00175"/>
    </source>
</evidence>
<protein>
    <recommendedName>
        <fullName evidence="4">RING-type domain-containing protein</fullName>
    </recommendedName>
</protein>
<keyword evidence="6" id="KW-1185">Reference proteome</keyword>